<dbReference type="STRING" id="1095630.A0A2J6SXI0"/>
<organism evidence="1 2">
    <name type="scientific">Hyaloscypha bicolor E</name>
    <dbReference type="NCBI Taxonomy" id="1095630"/>
    <lineage>
        <taxon>Eukaryota</taxon>
        <taxon>Fungi</taxon>
        <taxon>Dikarya</taxon>
        <taxon>Ascomycota</taxon>
        <taxon>Pezizomycotina</taxon>
        <taxon>Leotiomycetes</taxon>
        <taxon>Helotiales</taxon>
        <taxon>Hyaloscyphaceae</taxon>
        <taxon>Hyaloscypha</taxon>
        <taxon>Hyaloscypha bicolor</taxon>
    </lineage>
</organism>
<keyword evidence="2" id="KW-1185">Reference proteome</keyword>
<dbReference type="RefSeq" id="XP_024732378.1">
    <property type="nucleotide sequence ID" value="XM_024873212.1"/>
</dbReference>
<feature type="non-terminal residue" evidence="1">
    <location>
        <position position="1"/>
    </location>
</feature>
<dbReference type="Proteomes" id="UP000235371">
    <property type="component" value="Unassembled WGS sequence"/>
</dbReference>
<feature type="non-terminal residue" evidence="1">
    <location>
        <position position="210"/>
    </location>
</feature>
<evidence type="ECO:0000313" key="1">
    <source>
        <dbReference type="EMBL" id="PMD55474.1"/>
    </source>
</evidence>
<gene>
    <name evidence="1" type="ORF">K444DRAFT_491821</name>
</gene>
<dbReference type="AlphaFoldDB" id="A0A2J6SXI0"/>
<evidence type="ECO:0000313" key="2">
    <source>
        <dbReference type="Proteomes" id="UP000235371"/>
    </source>
</evidence>
<accession>A0A2J6SXI0</accession>
<dbReference type="PANTHER" id="PTHR37048:SF2">
    <property type="entry name" value="QUESTIONABLE PROTEIN"/>
    <property type="match status" value="1"/>
</dbReference>
<reference evidence="1 2" key="1">
    <citation type="submission" date="2016-04" db="EMBL/GenBank/DDBJ databases">
        <title>A degradative enzymes factory behind the ericoid mycorrhizal symbiosis.</title>
        <authorList>
            <consortium name="DOE Joint Genome Institute"/>
            <person name="Martino E."/>
            <person name="Morin E."/>
            <person name="Grelet G."/>
            <person name="Kuo A."/>
            <person name="Kohler A."/>
            <person name="Daghino S."/>
            <person name="Barry K."/>
            <person name="Choi C."/>
            <person name="Cichocki N."/>
            <person name="Clum A."/>
            <person name="Copeland A."/>
            <person name="Hainaut M."/>
            <person name="Haridas S."/>
            <person name="Labutti K."/>
            <person name="Lindquist E."/>
            <person name="Lipzen A."/>
            <person name="Khouja H.-R."/>
            <person name="Murat C."/>
            <person name="Ohm R."/>
            <person name="Olson A."/>
            <person name="Spatafora J."/>
            <person name="Veneault-Fourrey C."/>
            <person name="Henrissat B."/>
            <person name="Grigoriev I."/>
            <person name="Martin F."/>
            <person name="Perotto S."/>
        </authorList>
    </citation>
    <scope>NUCLEOTIDE SEQUENCE [LARGE SCALE GENOMIC DNA]</scope>
    <source>
        <strain evidence="1 2">E</strain>
    </source>
</reference>
<protein>
    <submittedName>
        <fullName evidence="1">Uncharacterized protein</fullName>
    </submittedName>
</protein>
<name>A0A2J6SXI0_9HELO</name>
<dbReference type="PANTHER" id="PTHR37048">
    <property type="entry name" value="QUESTIONABLE PROTEIN"/>
    <property type="match status" value="1"/>
</dbReference>
<proteinExistence type="predicted"/>
<dbReference type="GeneID" id="36581292"/>
<dbReference type="EMBL" id="KZ613855">
    <property type="protein sequence ID" value="PMD55474.1"/>
    <property type="molecule type" value="Genomic_DNA"/>
</dbReference>
<dbReference type="OrthoDB" id="3537171at2759"/>
<sequence length="210" mass="23478">RLRKGDVCVGCIVWLPPRKSHDDPVLCNRPDCCGRVALEPEGYDHPVVVLKIWQSINSNILGDLVCTIACATTFTNTSLDVYRAQRLRKPHYRASLPILDATSKSTKDDPGTVQNLVLEKGNMRKQSYVRLDHTYEVPLSMLTQYSGGRAYITRLSEASYITLIEKLGLEPEIFEITATLSKTTKQRLSALTNAARRSQNATRLPCTAEI</sequence>
<dbReference type="InParanoid" id="A0A2J6SXI0"/>